<reference evidence="1" key="1">
    <citation type="submission" date="2023-06" db="EMBL/GenBank/DDBJ databases">
        <authorList>
            <person name="Jiang Y."/>
            <person name="Liu Q."/>
        </authorList>
    </citation>
    <scope>NUCLEOTIDE SEQUENCE</scope>
    <source>
        <strain evidence="1">CGMCC 1.12089</strain>
    </source>
</reference>
<organism evidence="1 2">
    <name type="scientific">Variovorax dokdonensis</name>
    <dbReference type="NCBI Taxonomy" id="344883"/>
    <lineage>
        <taxon>Bacteria</taxon>
        <taxon>Pseudomonadati</taxon>
        <taxon>Pseudomonadota</taxon>
        <taxon>Betaproteobacteria</taxon>
        <taxon>Burkholderiales</taxon>
        <taxon>Comamonadaceae</taxon>
        <taxon>Variovorax</taxon>
    </lineage>
</organism>
<dbReference type="RefSeq" id="WP_286658840.1">
    <property type="nucleotide sequence ID" value="NZ_JASZYV010000001.1"/>
</dbReference>
<comment type="caution">
    <text evidence="1">The sequence shown here is derived from an EMBL/GenBank/DDBJ whole genome shotgun (WGS) entry which is preliminary data.</text>
</comment>
<dbReference type="GO" id="GO:0032259">
    <property type="term" value="P:methylation"/>
    <property type="evidence" value="ECO:0007669"/>
    <property type="project" value="UniProtKB-KW"/>
</dbReference>
<gene>
    <name evidence="1" type="ORF">QTH91_04610</name>
</gene>
<dbReference type="GO" id="GO:0008168">
    <property type="term" value="F:methyltransferase activity"/>
    <property type="evidence" value="ECO:0007669"/>
    <property type="project" value="UniProtKB-KW"/>
</dbReference>
<keyword evidence="1" id="KW-0489">Methyltransferase</keyword>
<dbReference type="InterPro" id="IPR029063">
    <property type="entry name" value="SAM-dependent_MTases_sf"/>
</dbReference>
<dbReference type="InterPro" id="IPR027612">
    <property type="entry name" value="Put_MTase_LIC12133"/>
</dbReference>
<proteinExistence type="predicted"/>
<dbReference type="Proteomes" id="UP001174908">
    <property type="component" value="Unassembled WGS sequence"/>
</dbReference>
<protein>
    <submittedName>
        <fullName evidence="1">Methyltransferase, TIGR04325 family</fullName>
        <ecNumber evidence="1">2.1.1.-</ecNumber>
    </submittedName>
</protein>
<sequence>MYEFVRASRAIVNGPLFRSSRLKWERSQFLSPQNLGAHFGVYRDFAEAWRALPQSPGFNTDALVHEYVDVRTKRVFEYDYAIMHWLEGAFRMGATHVLDIGGSVGVHYYAYRRYLTMPAGLTWEIVEVPEIAAIGRQLARTNSAKALHFTTDLQAALSSSAEVWLSCGAIQYFEDAYPATLLALSAKRPAHILLNKLPLHNGEAFVTTQNLGFGSFSPVHIFDRCRFVRAIEAQGYKLEDCWDVHERSMYIPGHPTRSFATFSGLYFVDTGKVGVPAQAPTTSPASR</sequence>
<evidence type="ECO:0000313" key="1">
    <source>
        <dbReference type="EMBL" id="MDM0043756.1"/>
    </source>
</evidence>
<accession>A0ABT7N731</accession>
<name>A0ABT7N731_9BURK</name>
<keyword evidence="2" id="KW-1185">Reference proteome</keyword>
<dbReference type="EMBL" id="JASZYV010000001">
    <property type="protein sequence ID" value="MDM0043756.1"/>
    <property type="molecule type" value="Genomic_DNA"/>
</dbReference>
<dbReference type="NCBIfam" id="TIGR04325">
    <property type="entry name" value="MTase_LIC12133"/>
    <property type="match status" value="1"/>
</dbReference>
<evidence type="ECO:0000313" key="2">
    <source>
        <dbReference type="Proteomes" id="UP001174908"/>
    </source>
</evidence>
<keyword evidence="1" id="KW-0808">Transferase</keyword>
<dbReference type="EC" id="2.1.1.-" evidence="1"/>
<dbReference type="SUPFAM" id="SSF53335">
    <property type="entry name" value="S-adenosyl-L-methionine-dependent methyltransferases"/>
    <property type="match status" value="1"/>
</dbReference>